<feature type="compositionally biased region" description="Basic residues" evidence="2">
    <location>
        <begin position="669"/>
        <end position="678"/>
    </location>
</feature>
<evidence type="ECO:0000313" key="3">
    <source>
        <dbReference type="EMBL" id="BAM79955.1"/>
    </source>
</evidence>
<feature type="region of interest" description="Disordered" evidence="2">
    <location>
        <begin position="179"/>
        <end position="246"/>
    </location>
</feature>
<dbReference type="Proteomes" id="UP000007014">
    <property type="component" value="Chromosome 9"/>
</dbReference>
<keyword evidence="4" id="KW-1185">Reference proteome</keyword>
<feature type="compositionally biased region" description="Low complexity" evidence="2">
    <location>
        <begin position="391"/>
        <end position="400"/>
    </location>
</feature>
<feature type="compositionally biased region" description="Basic residues" evidence="2">
    <location>
        <begin position="594"/>
        <end position="609"/>
    </location>
</feature>
<feature type="coiled-coil region" evidence="1">
    <location>
        <begin position="490"/>
        <end position="531"/>
    </location>
</feature>
<proteinExistence type="predicted"/>
<feature type="compositionally biased region" description="Basic and acidic residues" evidence="2">
    <location>
        <begin position="576"/>
        <end position="593"/>
    </location>
</feature>
<dbReference type="RefSeq" id="XP_005536241.1">
    <property type="nucleotide sequence ID" value="XM_005536184.1"/>
</dbReference>
<dbReference type="EMBL" id="AP006491">
    <property type="protein sequence ID" value="BAM79955.1"/>
    <property type="molecule type" value="Genomic_DNA"/>
</dbReference>
<accession>M1V530</accession>
<name>M1V530_CYAM1</name>
<feature type="region of interest" description="Disordered" evidence="2">
    <location>
        <begin position="745"/>
        <end position="785"/>
    </location>
</feature>
<feature type="region of interest" description="Disordered" evidence="2">
    <location>
        <begin position="567"/>
        <end position="609"/>
    </location>
</feature>
<dbReference type="KEGG" id="cme:CYME_CMI308C"/>
<feature type="compositionally biased region" description="Low complexity" evidence="2">
    <location>
        <begin position="366"/>
        <end position="382"/>
    </location>
</feature>
<dbReference type="GeneID" id="16993877"/>
<protein>
    <submittedName>
        <fullName evidence="3">Uncharacterized protein</fullName>
    </submittedName>
</protein>
<reference evidence="3 4" key="1">
    <citation type="journal article" date="2004" name="Nature">
        <title>Genome sequence of the ultrasmall unicellular red alga Cyanidioschyzon merolae 10D.</title>
        <authorList>
            <person name="Matsuzaki M."/>
            <person name="Misumi O."/>
            <person name="Shin-i T."/>
            <person name="Maruyama S."/>
            <person name="Takahara M."/>
            <person name="Miyagishima S."/>
            <person name="Mori T."/>
            <person name="Nishida K."/>
            <person name="Yagisawa F."/>
            <person name="Nishida K."/>
            <person name="Yoshida Y."/>
            <person name="Nishimura Y."/>
            <person name="Nakao S."/>
            <person name="Kobayashi T."/>
            <person name="Momoyama Y."/>
            <person name="Higashiyama T."/>
            <person name="Minoda A."/>
            <person name="Sano M."/>
            <person name="Nomoto H."/>
            <person name="Oishi K."/>
            <person name="Hayashi H."/>
            <person name="Ohta F."/>
            <person name="Nishizaka S."/>
            <person name="Haga S."/>
            <person name="Miura S."/>
            <person name="Morishita T."/>
            <person name="Kabeya Y."/>
            <person name="Terasawa K."/>
            <person name="Suzuki Y."/>
            <person name="Ishii Y."/>
            <person name="Asakawa S."/>
            <person name="Takano H."/>
            <person name="Ohta N."/>
            <person name="Kuroiwa H."/>
            <person name="Tanaka K."/>
            <person name="Shimizu N."/>
            <person name="Sugano S."/>
            <person name="Sato N."/>
            <person name="Nozaki H."/>
            <person name="Ogasawara N."/>
            <person name="Kohara Y."/>
            <person name="Kuroiwa T."/>
        </authorList>
    </citation>
    <scope>NUCLEOTIDE SEQUENCE [LARGE SCALE GENOMIC DNA]</scope>
    <source>
        <strain evidence="3 4">10D</strain>
    </source>
</reference>
<feature type="compositionally biased region" description="Polar residues" evidence="2">
    <location>
        <begin position="78"/>
        <end position="92"/>
    </location>
</feature>
<feature type="region of interest" description="Disordered" evidence="2">
    <location>
        <begin position="668"/>
        <end position="718"/>
    </location>
</feature>
<organism evidence="3 4">
    <name type="scientific">Cyanidioschyzon merolae (strain NIES-3377 / 10D)</name>
    <name type="common">Unicellular red alga</name>
    <dbReference type="NCBI Taxonomy" id="280699"/>
    <lineage>
        <taxon>Eukaryota</taxon>
        <taxon>Rhodophyta</taxon>
        <taxon>Bangiophyceae</taxon>
        <taxon>Cyanidiales</taxon>
        <taxon>Cyanidiaceae</taxon>
        <taxon>Cyanidioschyzon</taxon>
    </lineage>
</organism>
<reference evidence="3 4" key="2">
    <citation type="journal article" date="2007" name="BMC Biol.">
        <title>A 100%-complete sequence reveals unusually simple genomic features in the hot-spring red alga Cyanidioschyzon merolae.</title>
        <authorList>
            <person name="Nozaki H."/>
            <person name="Takano H."/>
            <person name="Misumi O."/>
            <person name="Terasawa K."/>
            <person name="Matsuzaki M."/>
            <person name="Maruyama S."/>
            <person name="Nishida K."/>
            <person name="Yagisawa F."/>
            <person name="Yoshida Y."/>
            <person name="Fujiwara T."/>
            <person name="Takio S."/>
            <person name="Tamura K."/>
            <person name="Chung S.J."/>
            <person name="Nakamura S."/>
            <person name="Kuroiwa H."/>
            <person name="Tanaka K."/>
            <person name="Sato N."/>
            <person name="Kuroiwa T."/>
        </authorList>
    </citation>
    <scope>NUCLEOTIDE SEQUENCE [LARGE SCALE GENOMIC DNA]</scope>
    <source>
        <strain evidence="3 4">10D</strain>
    </source>
</reference>
<gene>
    <name evidence="3" type="ORF">CYME_CMI308C</name>
</gene>
<dbReference type="OrthoDB" id="10624735at2759"/>
<feature type="region of interest" description="Disordered" evidence="2">
    <location>
        <begin position="873"/>
        <end position="903"/>
    </location>
</feature>
<feature type="compositionally biased region" description="Low complexity" evidence="2">
    <location>
        <begin position="232"/>
        <end position="246"/>
    </location>
</feature>
<evidence type="ECO:0000313" key="4">
    <source>
        <dbReference type="Proteomes" id="UP000007014"/>
    </source>
</evidence>
<keyword evidence="1" id="KW-0175">Coiled coil</keyword>
<feature type="region of interest" description="Disordered" evidence="2">
    <location>
        <begin position="334"/>
        <end position="489"/>
    </location>
</feature>
<feature type="region of interest" description="Disordered" evidence="2">
    <location>
        <begin position="259"/>
        <end position="315"/>
    </location>
</feature>
<feature type="region of interest" description="Disordered" evidence="2">
    <location>
        <begin position="64"/>
        <end position="99"/>
    </location>
</feature>
<dbReference type="AlphaFoldDB" id="M1V530"/>
<sequence>MSAASGDTVRRTGARVRDRSACRCPQRFPSDSNFQTDPGCALAFSPSLFYFAHRMRPIYSTLSTSNIANKPPAPKGDGTNTTSGKSVPTSRLGTAAGAPSVFRKPALAAGRSEASTGAPNAAPLRPFNAGNISVIRPTAEVLAAATATNIGKADDSFEQENLNPMQRWKRAVERHNQKLGIAPTEAEPANELSTVSQRERSRAPPAAVRPLPGQAQRGARARWPPGTDDRPPSTTSAAVETAASTAPVLNDAGAGAVFGGGKGEEMFRRRFQTIEASTGPEPGPRPSVRKPPVNPGPTQDAARDRVTEEQPLPAGTTFIRKFQAFATDNELGGTALQTASAAPMRPGELRAAASTESPAGPPPRAPSVARPAPALAAGNAAPELQRLGTEAVAAAAPAAALSTDDTGRPVSTPANPDASNAAAGERTVPPPPLSASDTGAGANGVQQEAHDPGRTADAKPERMDEARQEAATRTRDTSHASADGRTPLHVAQIRAELEEARREHRLLLKKLSGIEKERDSVRAERAQLHSERSALARDRDALIARVMRLRQLIRREAALAENVPRHTGSVRHGAGRYRDPLARNACSDEERSRARSRRAPERHRRERRRRRALNDSLWEVGVRFGRWWRKLFIAPRTLDSDASAASRYDDSDASAAYVSADDACSGARIGRHQRRHRQQQQQQQRASRAVPDFPPRDRQRRQRRALRSESAVAARGTALDDTEAAAAHGRVMALQRRHAWQRASGGLHARRARAAPPGTVATDAEDDSEQMNASSADEEHDAYEQPPKSALLELEQQLRSLVHRLEAMDTVLVTEDDAQLAGDRGRADLAASVASGKLAAEPKPTAARAAAPIDAVSADGPFVIRRRNPHVHSGIRGVSRPMRRPMSPAAAKRQSMRRTGNPAAVVEVTSPRQALRAARRASAAPARSRLAAAEALLSDSDALDSDVIDPVASDAYSEPLETVDAYRDRDISQGDSLLYPNADW</sequence>
<feature type="compositionally biased region" description="Basic and acidic residues" evidence="2">
    <location>
        <begin position="448"/>
        <end position="478"/>
    </location>
</feature>
<evidence type="ECO:0000256" key="2">
    <source>
        <dbReference type="SAM" id="MobiDB-lite"/>
    </source>
</evidence>
<evidence type="ECO:0000256" key="1">
    <source>
        <dbReference type="SAM" id="Coils"/>
    </source>
</evidence>